<evidence type="ECO:0000313" key="2">
    <source>
        <dbReference type="Proteomes" id="UP001642360"/>
    </source>
</evidence>
<keyword evidence="2" id="KW-1185">Reference proteome</keyword>
<name>A0ABC8RKL4_9AQUA</name>
<gene>
    <name evidence="1" type="ORF">ILEXP_LOCUS12731</name>
</gene>
<feature type="non-terminal residue" evidence="1">
    <location>
        <position position="111"/>
    </location>
</feature>
<feature type="non-terminal residue" evidence="1">
    <location>
        <position position="1"/>
    </location>
</feature>
<organism evidence="1 2">
    <name type="scientific">Ilex paraguariensis</name>
    <name type="common">yerba mate</name>
    <dbReference type="NCBI Taxonomy" id="185542"/>
    <lineage>
        <taxon>Eukaryota</taxon>
        <taxon>Viridiplantae</taxon>
        <taxon>Streptophyta</taxon>
        <taxon>Embryophyta</taxon>
        <taxon>Tracheophyta</taxon>
        <taxon>Spermatophyta</taxon>
        <taxon>Magnoliopsida</taxon>
        <taxon>eudicotyledons</taxon>
        <taxon>Gunneridae</taxon>
        <taxon>Pentapetalae</taxon>
        <taxon>asterids</taxon>
        <taxon>campanulids</taxon>
        <taxon>Aquifoliales</taxon>
        <taxon>Aquifoliaceae</taxon>
        <taxon>Ilex</taxon>
    </lineage>
</organism>
<sequence length="111" mass="12845">GTIQFQVNQKLKLLKVEFKKVNKEKVGDVMIKALEAKEQLSACQRRLVINSLTNHSGFLKKNWWVNALRPSRKRSHEPYRTSAIWNSLQITITREQSQILSNEVIGDEIKA</sequence>
<evidence type="ECO:0000313" key="1">
    <source>
        <dbReference type="EMBL" id="CAK9144947.1"/>
    </source>
</evidence>
<protein>
    <submittedName>
        <fullName evidence="1">Uncharacterized protein</fullName>
    </submittedName>
</protein>
<reference evidence="1 2" key="1">
    <citation type="submission" date="2024-02" db="EMBL/GenBank/DDBJ databases">
        <authorList>
            <person name="Vignale AGUSTIN F."/>
            <person name="Sosa J E."/>
            <person name="Modenutti C."/>
        </authorList>
    </citation>
    <scope>NUCLEOTIDE SEQUENCE [LARGE SCALE GENOMIC DNA]</scope>
</reference>
<proteinExistence type="predicted"/>
<dbReference type="EMBL" id="CAUOFW020001446">
    <property type="protein sequence ID" value="CAK9144947.1"/>
    <property type="molecule type" value="Genomic_DNA"/>
</dbReference>
<dbReference type="Proteomes" id="UP001642360">
    <property type="component" value="Unassembled WGS sequence"/>
</dbReference>
<accession>A0ABC8RKL4</accession>
<comment type="caution">
    <text evidence="1">The sequence shown here is derived from an EMBL/GenBank/DDBJ whole genome shotgun (WGS) entry which is preliminary data.</text>
</comment>
<dbReference type="AlphaFoldDB" id="A0ABC8RKL4"/>